<name>A0A554XPU0_9BURK</name>
<keyword evidence="1" id="KW-0238">DNA-binding</keyword>
<reference evidence="3 4" key="1">
    <citation type="submission" date="2019-07" db="EMBL/GenBank/DDBJ databases">
        <title>Tepidimonas fonticaldi AT-A2 draft genome.</title>
        <authorList>
            <person name="Da Costa M.S."/>
            <person name="Froufe H.J.C."/>
            <person name="Egas C."/>
            <person name="Albuquerque L."/>
        </authorList>
    </citation>
    <scope>NUCLEOTIDE SEQUENCE [LARGE SCALE GENOMIC DNA]</scope>
    <source>
        <strain evidence="3 4">AT-A2</strain>
    </source>
</reference>
<dbReference type="PROSITE" id="PS50943">
    <property type="entry name" value="HTH_CROC1"/>
    <property type="match status" value="1"/>
</dbReference>
<accession>A0A554XPU0</accession>
<evidence type="ECO:0000313" key="4">
    <source>
        <dbReference type="Proteomes" id="UP000316388"/>
    </source>
</evidence>
<dbReference type="InterPro" id="IPR010982">
    <property type="entry name" value="Lambda_DNA-bd_dom_sf"/>
</dbReference>
<dbReference type="NCBIfam" id="TIGR02607">
    <property type="entry name" value="antidote_HigA"/>
    <property type="match status" value="1"/>
</dbReference>
<dbReference type="Proteomes" id="UP000316388">
    <property type="component" value="Unassembled WGS sequence"/>
</dbReference>
<dbReference type="PANTHER" id="PTHR36924">
    <property type="entry name" value="ANTITOXIN HIGA-1"/>
    <property type="match status" value="1"/>
</dbReference>
<dbReference type="Gene3D" id="1.10.260.40">
    <property type="entry name" value="lambda repressor-like DNA-binding domains"/>
    <property type="match status" value="1"/>
</dbReference>
<evidence type="ECO:0000259" key="2">
    <source>
        <dbReference type="PROSITE" id="PS50943"/>
    </source>
</evidence>
<dbReference type="CDD" id="cd00093">
    <property type="entry name" value="HTH_XRE"/>
    <property type="match status" value="1"/>
</dbReference>
<protein>
    <submittedName>
        <fullName evidence="3">Antitoxin HigA-1</fullName>
    </submittedName>
</protein>
<dbReference type="SUPFAM" id="SSF47413">
    <property type="entry name" value="lambda repressor-like DNA-binding domains"/>
    <property type="match status" value="1"/>
</dbReference>
<dbReference type="AlphaFoldDB" id="A0A554XPU0"/>
<gene>
    <name evidence="3" type="primary">higA-1</name>
    <name evidence="3" type="ORF">Tfont_00476</name>
</gene>
<dbReference type="EMBL" id="VJOO01000003">
    <property type="protein sequence ID" value="TSE37824.1"/>
    <property type="molecule type" value="Genomic_DNA"/>
</dbReference>
<dbReference type="GO" id="GO:0003677">
    <property type="term" value="F:DNA binding"/>
    <property type="evidence" value="ECO:0007669"/>
    <property type="project" value="UniProtKB-KW"/>
</dbReference>
<dbReference type="InterPro" id="IPR001387">
    <property type="entry name" value="Cro/C1-type_HTH"/>
</dbReference>
<organism evidence="3 4">
    <name type="scientific">Tepidimonas fonticaldi</name>
    <dbReference type="NCBI Taxonomy" id="1101373"/>
    <lineage>
        <taxon>Bacteria</taxon>
        <taxon>Pseudomonadati</taxon>
        <taxon>Pseudomonadota</taxon>
        <taxon>Betaproteobacteria</taxon>
        <taxon>Burkholderiales</taxon>
        <taxon>Tepidimonas</taxon>
    </lineage>
</organism>
<dbReference type="SMART" id="SM00530">
    <property type="entry name" value="HTH_XRE"/>
    <property type="match status" value="1"/>
</dbReference>
<dbReference type="RefSeq" id="WP_143968246.1">
    <property type="nucleotide sequence ID" value="NZ_VJOO01000003.1"/>
</dbReference>
<evidence type="ECO:0000256" key="1">
    <source>
        <dbReference type="ARBA" id="ARBA00023125"/>
    </source>
</evidence>
<evidence type="ECO:0000313" key="3">
    <source>
        <dbReference type="EMBL" id="TSE37824.1"/>
    </source>
</evidence>
<dbReference type="InterPro" id="IPR013430">
    <property type="entry name" value="Toxin_antidote_HigA"/>
</dbReference>
<feature type="domain" description="HTH cro/C1-type" evidence="2">
    <location>
        <begin position="25"/>
        <end position="72"/>
    </location>
</feature>
<sequence length="104" mass="11250">MDTVAPGMRPIHPGEVLREEFLIPLGLTPHALALALGVPATRINDIVRERRTITADTALRLAAFFGNSAEFWMGLQADHDMAVARATLSDALGRIRRFEGTAAA</sequence>
<comment type="caution">
    <text evidence="3">The sequence shown here is derived from an EMBL/GenBank/DDBJ whole genome shotgun (WGS) entry which is preliminary data.</text>
</comment>
<dbReference type="Pfam" id="PF01381">
    <property type="entry name" value="HTH_3"/>
    <property type="match status" value="1"/>
</dbReference>
<dbReference type="PANTHER" id="PTHR36924:SF1">
    <property type="entry name" value="ANTITOXIN HIGA-1"/>
    <property type="match status" value="1"/>
</dbReference>
<proteinExistence type="predicted"/>